<dbReference type="GeneID" id="18820531"/>
<evidence type="ECO:0000256" key="1">
    <source>
        <dbReference type="SAM" id="MobiDB-lite"/>
    </source>
</evidence>
<dbReference type="KEGG" id="sla:SERLADRAFT_474793"/>
<dbReference type="InterPro" id="IPR029063">
    <property type="entry name" value="SAM-dependent_MTases_sf"/>
</dbReference>
<accession>F8P5E7</accession>
<protein>
    <recommendedName>
        <fullName evidence="2">Methyltransferase domain-containing protein</fullName>
    </recommendedName>
</protein>
<dbReference type="EMBL" id="GL945438">
    <property type="protein sequence ID" value="EGO21834.1"/>
    <property type="molecule type" value="Genomic_DNA"/>
</dbReference>
<dbReference type="AlphaFoldDB" id="F8P5E7"/>
<proteinExistence type="predicted"/>
<dbReference type="RefSeq" id="XP_007321620.1">
    <property type="nucleotide sequence ID" value="XM_007321558.1"/>
</dbReference>
<dbReference type="Gene3D" id="3.40.50.150">
    <property type="entry name" value="Vaccinia Virus protein VP39"/>
    <property type="match status" value="1"/>
</dbReference>
<feature type="domain" description="Methyltransferase" evidence="2">
    <location>
        <begin position="71"/>
        <end position="168"/>
    </location>
</feature>
<dbReference type="CDD" id="cd02440">
    <property type="entry name" value="AdoMet_MTases"/>
    <property type="match status" value="1"/>
</dbReference>
<sequence length="242" mass="26542">MQHHEGHSETHSGPHAHHEHHHGHDFAEANRQHFNQTAHTYNDVPQARERGRRIAEEMRKVYTFSEDTTTVMEYACGTGLVSQELAPYAKAIVGIDISQGMVDQYNQSVANQGLAPEEMKAVCVELKGEEGELDGAKFDVIVCASAYHHFSSIADVTRTLAYFLKPGGSLLVADLMKGVEGGEIVTPEVHHMVPHRGGFGEADIREVFDGAGLVNFTYGKAAEGTHLGRKIELFIAKGDKLV</sequence>
<feature type="compositionally biased region" description="Basic and acidic residues" evidence="1">
    <location>
        <begin position="1"/>
        <end position="12"/>
    </location>
</feature>
<reference evidence="3" key="1">
    <citation type="submission" date="2011-04" db="EMBL/GenBank/DDBJ databases">
        <title>Evolution of plant cell wall degrading machinery underlies the functional diversity of forest fungi.</title>
        <authorList>
            <consortium name="US DOE Joint Genome Institute (JGI-PGF)"/>
            <person name="Eastwood D.C."/>
            <person name="Floudas D."/>
            <person name="Binder M."/>
            <person name="Majcherczyk A."/>
            <person name="Schneider P."/>
            <person name="Aerts A."/>
            <person name="Asiegbu F.O."/>
            <person name="Baker S.E."/>
            <person name="Barry K."/>
            <person name="Bendiksby M."/>
            <person name="Blumentritt M."/>
            <person name="Coutinho P.M."/>
            <person name="Cullen D."/>
            <person name="Cullen D."/>
            <person name="Gathman A."/>
            <person name="Goodell B."/>
            <person name="Henrissat B."/>
            <person name="Ihrmark K."/>
            <person name="Kauserud H."/>
            <person name="Kohler A."/>
            <person name="LaButti K."/>
            <person name="Lapidus A."/>
            <person name="Lavin J.L."/>
            <person name="Lee Y.-H."/>
            <person name="Lindquist E."/>
            <person name="Lilly W."/>
            <person name="Lucas S."/>
            <person name="Morin E."/>
            <person name="Murat C."/>
            <person name="Oguiza J.A."/>
            <person name="Park J."/>
            <person name="Pisabarro A.G."/>
            <person name="Riley R."/>
            <person name="Rosling A."/>
            <person name="Salamov A."/>
            <person name="Schmidt O."/>
            <person name="Schmutz J."/>
            <person name="Skrede I."/>
            <person name="Stenlid J."/>
            <person name="Wiebenga A."/>
            <person name="Xie X."/>
            <person name="Kues U."/>
            <person name="Hibbett D.S."/>
            <person name="Hoffmeister D."/>
            <person name="Hogberg N."/>
            <person name="Martin F."/>
            <person name="Grigoriev I.V."/>
            <person name="Watkinson S.C."/>
        </authorList>
    </citation>
    <scope>NUCLEOTIDE SEQUENCE</scope>
    <source>
        <strain evidence="3">S7.9</strain>
    </source>
</reference>
<dbReference type="Pfam" id="PF13649">
    <property type="entry name" value="Methyltransf_25"/>
    <property type="match status" value="1"/>
</dbReference>
<evidence type="ECO:0000259" key="2">
    <source>
        <dbReference type="Pfam" id="PF13649"/>
    </source>
</evidence>
<organism>
    <name type="scientific">Serpula lacrymans var. lacrymans (strain S7.9)</name>
    <name type="common">Dry rot fungus</name>
    <dbReference type="NCBI Taxonomy" id="578457"/>
    <lineage>
        <taxon>Eukaryota</taxon>
        <taxon>Fungi</taxon>
        <taxon>Dikarya</taxon>
        <taxon>Basidiomycota</taxon>
        <taxon>Agaricomycotina</taxon>
        <taxon>Agaricomycetes</taxon>
        <taxon>Agaricomycetidae</taxon>
        <taxon>Boletales</taxon>
        <taxon>Coniophorineae</taxon>
        <taxon>Serpulaceae</taxon>
        <taxon>Serpula</taxon>
    </lineage>
</organism>
<dbReference type="InterPro" id="IPR041698">
    <property type="entry name" value="Methyltransf_25"/>
</dbReference>
<gene>
    <name evidence="3" type="ORF">SERLADRAFT_474793</name>
</gene>
<dbReference type="InterPro" id="IPR050508">
    <property type="entry name" value="Methyltransf_Superfamily"/>
</dbReference>
<evidence type="ECO:0000313" key="3">
    <source>
        <dbReference type="EMBL" id="EGO21834.1"/>
    </source>
</evidence>
<name>F8P5E7_SERL9</name>
<feature type="region of interest" description="Disordered" evidence="1">
    <location>
        <begin position="1"/>
        <end position="24"/>
    </location>
</feature>
<dbReference type="SUPFAM" id="SSF53335">
    <property type="entry name" value="S-adenosyl-L-methionine-dependent methyltransferases"/>
    <property type="match status" value="1"/>
</dbReference>
<dbReference type="GO" id="GO:0008168">
    <property type="term" value="F:methyltransferase activity"/>
    <property type="evidence" value="ECO:0007669"/>
    <property type="project" value="TreeGrafter"/>
</dbReference>
<dbReference type="HOGENOM" id="CLU_037990_1_1_1"/>
<dbReference type="PANTHER" id="PTHR42912">
    <property type="entry name" value="METHYLTRANSFERASE"/>
    <property type="match status" value="1"/>
</dbReference>
<dbReference type="OrthoDB" id="3647at2759"/>
<dbReference type="Proteomes" id="UP000008064">
    <property type="component" value="Unassembled WGS sequence"/>
</dbReference>